<dbReference type="InterPro" id="IPR005025">
    <property type="entry name" value="FMN_Rdtase-like_dom"/>
</dbReference>
<dbReference type="RefSeq" id="WP_256620051.1">
    <property type="nucleotide sequence ID" value="NZ_JANIBC010000013.1"/>
</dbReference>
<dbReference type="GO" id="GO:0016020">
    <property type="term" value="C:membrane"/>
    <property type="evidence" value="ECO:0007669"/>
    <property type="project" value="TreeGrafter"/>
</dbReference>
<dbReference type="Proteomes" id="UP001142610">
    <property type="component" value="Unassembled WGS sequence"/>
</dbReference>
<evidence type="ECO:0000256" key="3">
    <source>
        <dbReference type="ARBA" id="ARBA00022643"/>
    </source>
</evidence>
<proteinExistence type="predicted"/>
<comment type="caution">
    <text evidence="6">The sequence shown here is derived from an EMBL/GenBank/DDBJ whole genome shotgun (WGS) entry which is preliminary data.</text>
</comment>
<comment type="cofactor">
    <cofactor evidence="1">
        <name>FMN</name>
        <dbReference type="ChEBI" id="CHEBI:58210"/>
    </cofactor>
</comment>
<feature type="region of interest" description="Disordered" evidence="4">
    <location>
        <begin position="149"/>
        <end position="173"/>
    </location>
</feature>
<keyword evidence="3" id="KW-0288">FMN</keyword>
<feature type="domain" description="Flavodoxin-like" evidence="5">
    <location>
        <begin position="4"/>
        <end position="155"/>
    </location>
</feature>
<dbReference type="PANTHER" id="PTHR30546:SF23">
    <property type="entry name" value="FLAVOPROTEIN-LIKE PROTEIN YCP4-RELATED"/>
    <property type="match status" value="1"/>
</dbReference>
<gene>
    <name evidence="6" type="ORF">NOG11_12270</name>
</gene>
<dbReference type="Gene3D" id="3.40.50.360">
    <property type="match status" value="1"/>
</dbReference>
<keyword evidence="2" id="KW-0285">Flavoprotein</keyword>
<dbReference type="GO" id="GO:0009055">
    <property type="term" value="F:electron transfer activity"/>
    <property type="evidence" value="ECO:0007669"/>
    <property type="project" value="InterPro"/>
</dbReference>
<dbReference type="GO" id="GO:0003955">
    <property type="term" value="F:NAD(P)H dehydrogenase (quinone) activity"/>
    <property type="evidence" value="ECO:0007669"/>
    <property type="project" value="TreeGrafter"/>
</dbReference>
<dbReference type="PROSITE" id="PS50902">
    <property type="entry name" value="FLAVODOXIN_LIKE"/>
    <property type="match status" value="1"/>
</dbReference>
<evidence type="ECO:0000259" key="5">
    <source>
        <dbReference type="PROSITE" id="PS50902"/>
    </source>
</evidence>
<name>A0A9X2LAJ4_9PROT</name>
<sequence length="194" mass="20661">MTTIAIIYFSGYGHTKLVAEAVKEGAESVDGVEVRFHTAEEAKDAIESFGDVDGIIFGSPTYMGSVGAPMEAFFDASSKPWFAQAWKDKLAGGFTNSGSPSGDKVLTLQRMAVLAAQQGMLWVSTGLQNETASPDYDGPLEQGINRLGGYLGPMAQSENKEPSPSNPPQGDIKTARLYGERFAKAAKRWGSGTL</sequence>
<evidence type="ECO:0000256" key="4">
    <source>
        <dbReference type="SAM" id="MobiDB-lite"/>
    </source>
</evidence>
<evidence type="ECO:0000256" key="2">
    <source>
        <dbReference type="ARBA" id="ARBA00022630"/>
    </source>
</evidence>
<organism evidence="6 7">
    <name type="scientific">Parvularcula maris</name>
    <dbReference type="NCBI Taxonomy" id="2965077"/>
    <lineage>
        <taxon>Bacteria</taxon>
        <taxon>Pseudomonadati</taxon>
        <taxon>Pseudomonadota</taxon>
        <taxon>Alphaproteobacteria</taxon>
        <taxon>Parvularculales</taxon>
        <taxon>Parvularculaceae</taxon>
        <taxon>Parvularcula</taxon>
    </lineage>
</organism>
<dbReference type="InterPro" id="IPR001226">
    <property type="entry name" value="Flavodoxin_CS"/>
</dbReference>
<dbReference type="AlphaFoldDB" id="A0A9X2LAJ4"/>
<evidence type="ECO:0000256" key="1">
    <source>
        <dbReference type="ARBA" id="ARBA00001917"/>
    </source>
</evidence>
<reference evidence="6" key="1">
    <citation type="submission" date="2022-07" db="EMBL/GenBank/DDBJ databases">
        <title>Parvularcula maris sp. nov., an algicidal bacterium isolated from seawater.</title>
        <authorList>
            <person name="Li F."/>
        </authorList>
    </citation>
    <scope>NUCLEOTIDE SEQUENCE</scope>
    <source>
        <strain evidence="6">BGMRC 0090</strain>
    </source>
</reference>
<keyword evidence="7" id="KW-1185">Reference proteome</keyword>
<dbReference type="InterPro" id="IPR029039">
    <property type="entry name" value="Flavoprotein-like_sf"/>
</dbReference>
<dbReference type="Pfam" id="PF03358">
    <property type="entry name" value="FMN_red"/>
    <property type="match status" value="1"/>
</dbReference>
<evidence type="ECO:0000313" key="7">
    <source>
        <dbReference type="Proteomes" id="UP001142610"/>
    </source>
</evidence>
<protein>
    <submittedName>
        <fullName evidence="6">Flavodoxin family protein</fullName>
    </submittedName>
</protein>
<dbReference type="InterPro" id="IPR008254">
    <property type="entry name" value="Flavodoxin/NO_synth"/>
</dbReference>
<evidence type="ECO:0000313" key="6">
    <source>
        <dbReference type="EMBL" id="MCQ8186156.1"/>
    </source>
</evidence>
<dbReference type="PANTHER" id="PTHR30546">
    <property type="entry name" value="FLAVODOXIN-RELATED PROTEIN WRBA-RELATED"/>
    <property type="match status" value="1"/>
</dbReference>
<dbReference type="GO" id="GO:0010181">
    <property type="term" value="F:FMN binding"/>
    <property type="evidence" value="ECO:0007669"/>
    <property type="project" value="InterPro"/>
</dbReference>
<dbReference type="EMBL" id="JANIBC010000013">
    <property type="protein sequence ID" value="MCQ8186156.1"/>
    <property type="molecule type" value="Genomic_DNA"/>
</dbReference>
<accession>A0A9X2LAJ4</accession>
<dbReference type="PROSITE" id="PS00201">
    <property type="entry name" value="FLAVODOXIN"/>
    <property type="match status" value="1"/>
</dbReference>
<dbReference type="SUPFAM" id="SSF52218">
    <property type="entry name" value="Flavoproteins"/>
    <property type="match status" value="1"/>
</dbReference>